<evidence type="ECO:0000313" key="1">
    <source>
        <dbReference type="EMBL" id="QHU04784.1"/>
    </source>
</evidence>
<reference evidence="1" key="1">
    <citation type="journal article" date="2020" name="Nature">
        <title>Giant virus diversity and host interactions through global metagenomics.</title>
        <authorList>
            <person name="Schulz F."/>
            <person name="Roux S."/>
            <person name="Paez-Espino D."/>
            <person name="Jungbluth S."/>
            <person name="Walsh D.A."/>
            <person name="Denef V.J."/>
            <person name="McMahon K.D."/>
            <person name="Konstantinidis K.T."/>
            <person name="Eloe-Fadrosh E.A."/>
            <person name="Kyrpides N.C."/>
            <person name="Woyke T."/>
        </authorList>
    </citation>
    <scope>NUCLEOTIDE SEQUENCE</scope>
    <source>
        <strain evidence="1">GVMAG-M-3300027708-5</strain>
    </source>
</reference>
<name>A0A6C0JM95_9ZZZZ</name>
<dbReference type="EMBL" id="MN740404">
    <property type="protein sequence ID" value="QHU04784.1"/>
    <property type="molecule type" value="Genomic_DNA"/>
</dbReference>
<dbReference type="AlphaFoldDB" id="A0A6C0JM95"/>
<protein>
    <submittedName>
        <fullName evidence="1">Uncharacterized protein</fullName>
    </submittedName>
</protein>
<accession>A0A6C0JM95</accession>
<sequence length="171" mass="19681">MISYQPENIKSAYPIIKETIPRSSLGYNTNNKYPEFPPLMSDGRAIIGSWQPESTINKELIESNNIKSNWEYRKYLQQNSQQIMEYNFRESSNDVGYFKRPIDVPSIQSNAANGIRLTPFLYSSVLDNSKPIGYASSDLKTVYLTREQLESRKISPVITQDKLLEKKSTNK</sequence>
<organism evidence="1">
    <name type="scientific">viral metagenome</name>
    <dbReference type="NCBI Taxonomy" id="1070528"/>
    <lineage>
        <taxon>unclassified sequences</taxon>
        <taxon>metagenomes</taxon>
        <taxon>organismal metagenomes</taxon>
    </lineage>
</organism>
<proteinExistence type="predicted"/>